<dbReference type="InterPro" id="IPR001789">
    <property type="entry name" value="Sig_transdc_resp-reg_receiver"/>
</dbReference>
<evidence type="ECO:0000256" key="5">
    <source>
        <dbReference type="ARBA" id="ARBA00022679"/>
    </source>
</evidence>
<dbReference type="SUPFAM" id="SSF55874">
    <property type="entry name" value="ATPase domain of HSP90 chaperone/DNA topoisomerase II/histidine kinase"/>
    <property type="match status" value="1"/>
</dbReference>
<proteinExistence type="predicted"/>
<dbReference type="SUPFAM" id="SSF50341">
    <property type="entry name" value="CheW-like"/>
    <property type="match status" value="1"/>
</dbReference>
<dbReference type="PROSITE" id="PS50894">
    <property type="entry name" value="HPT"/>
    <property type="match status" value="2"/>
</dbReference>
<dbReference type="InterPro" id="IPR005467">
    <property type="entry name" value="His_kinase_dom"/>
</dbReference>
<dbReference type="SMART" id="SM00387">
    <property type="entry name" value="HATPase_c"/>
    <property type="match status" value="1"/>
</dbReference>
<dbReference type="PANTHER" id="PTHR43395">
    <property type="entry name" value="SENSOR HISTIDINE KINASE CHEA"/>
    <property type="match status" value="1"/>
</dbReference>
<dbReference type="PROSITE" id="PS50851">
    <property type="entry name" value="CHEW"/>
    <property type="match status" value="1"/>
</dbReference>
<evidence type="ECO:0000256" key="2">
    <source>
        <dbReference type="ARBA" id="ARBA00012438"/>
    </source>
</evidence>
<dbReference type="Gene3D" id="1.20.120.160">
    <property type="entry name" value="HPT domain"/>
    <property type="match status" value="2"/>
</dbReference>
<dbReference type="InterPro" id="IPR002545">
    <property type="entry name" value="CheW-lke_dom"/>
</dbReference>
<evidence type="ECO:0000256" key="4">
    <source>
        <dbReference type="ARBA" id="ARBA00022553"/>
    </source>
</evidence>
<sequence length="1861" mass="204226">MNPVKVAHLSWVSSPIEKNIERCKQAMVNFTSLRDRFLTPPSGAEPIWFANQSDKINTAKQELSDVLSSIASALDVIGSAGSYELANEARTLASVALEKLEPGEQDKALLAIQSALQVLPSYIRMVIQGSHDSPGVVLKYINDMRALRGVPALSDDSSLPVNLTFGYKSPPLHESDCDLAERERVFKKAASQFGPMYARALKEPGDAAWAEMRDHLRELQRVTNDPELGCYWWVGEAIIDVIIADNYYVPPVMTTALRVVMVATQRLPQGEDAAKQSLTPAKFSSLLNALSISRKKTPVSMAVVNHFDVKQNVEEDRIAQLQNQLAAESVHAITDVLPEIKPRLESAMIAFGRAVSARTQEGFEIQVQAFDASMRTIANIFGIFDETELSDVSFYLADSLKGVKSAQQFTPEVIDTVKTQILFLDSRLINMRRNQAADHLRIENVTPDVIERIATETTAELKKVSQMIATHVDSGIGSDKLLAALDSLRELARVYEFAGSLTIANILAAIVTVISAEVRNSVLKESPNLTLAARALVSVEMYLGYITSELQPPATLIEVAASAVREMGLDVSEFRTITHSDLLAKFETSGTEDDGLDALLREIFELRPIIEDFHKEGASSGNAHLSDYSAACLRLNAAAMIKGEKQLAELCRQASALAKMLPGRADDSSFDYKGAATVLVRACETILRCMDDYSAKGKIKLFLVDAIRELANLTGLSQTGGDTQHPAIPAPDQTVIVDKPSEPEMPEGYDPVLQRLFDEEFAEQLAKLRQYLAKSDLGVSEEECRAIHTIHGCSGSANCVAISTLFDVLEARFYALKAKDDCLTAEQADVLGQLLDRVEQYQDKYPWESDTDQLPEWIEIAGTLIGAKQQAVEQLAEQFEEVADDVTEHDAGPAISVAEAHQGTDTLTALNHPITPASVEQVEPELDYDLEDYDLYVGDADDVIPELQRNIQAWMSDTSDREVTLTIKRHMHTLKGAAGIIKANGIRTLTHHMESLFDSMASGAIKADEHCIALTTFVLNQLITMSDAVRRCEPYRTLPALNDFVSDACELNRVDGDRLAEIINAPYGQNIPAVAAVPESPAEPAHEAVIEPVVVEAGPLAVTVPAPEPSLPTAVNVGTANIEVEAQKDDQAPIADNESGQTTRESVSADQKDDDQAHTRRGYRGMRGRAVGERQRQYENRQASKSLASQGVVFDADIFQGEPDYTEIETPAREISPQVLSLIHKASESHRESSRNQRKGNKGSEKIKVELAMLDNSVKLSNELKASSYRQTTLNRDMTLAVGALREKLSLLLMHSHKTTVQLRHFNNITNTVPRSSEVEGSTDDQRLYLERFNHLSHSHTQTLAQIEQLLQDANDIIGQTSIMDSAITYQGEVAASLQRDLLQSRLVMFDNEKPSLLGALSSALQLSHKRADLRIVGSDTRIDRQLLESIRDSLRHVVTNAVAHGIETEAERQKLGKPPVGAITVKASRRAKSLVIEVSDDGRGIDTQAIRQKALAQDLINADDTLSEHELLHLITAPEFSTAQTVTELSGRGVGMDIVRNRISALGGHLHISSKLGVGTTIALELPITVGSNRALVCRISNQWFAIPTFNMTQVLDYPTTELLAIKAKPGQATISYDDKTYDVIHLADLMAVPDLKRSTAQPPSHTSLVLVEQGGTRLAIEVENGISMPEIHVTKFEGILSTVKGVIGSTEVHDGTPALVLDVIEMARLNLKMTDAGYKAKMFRIRRVKRDAKPLVLIVDDASSYQKLLTKHFVNHGWDVATAHNGHDALDKLPRIGVPSLFVVDCEMPRMDGLELTRKLRALNQFDNTPIIMLTTRSNIKEMAIEVGVTQFLPKPYDRATFTEAVRSVCPEIEAVGAA</sequence>
<dbReference type="SUPFAM" id="SSF47226">
    <property type="entry name" value="Histidine-containing phosphotransfer domain, HPT domain"/>
    <property type="match status" value="2"/>
</dbReference>
<dbReference type="Pfam" id="PF02518">
    <property type="entry name" value="HATPase_c"/>
    <property type="match status" value="1"/>
</dbReference>
<dbReference type="InterPro" id="IPR036641">
    <property type="entry name" value="HPT_dom_sf"/>
</dbReference>
<dbReference type="InterPro" id="IPR003594">
    <property type="entry name" value="HATPase_dom"/>
</dbReference>
<accession>A0A7V8EG69</accession>
<dbReference type="PROSITE" id="PS50109">
    <property type="entry name" value="HIS_KIN"/>
    <property type="match status" value="1"/>
</dbReference>
<dbReference type="SMART" id="SM00260">
    <property type="entry name" value="CheW"/>
    <property type="match status" value="1"/>
</dbReference>
<evidence type="ECO:0000256" key="7">
    <source>
        <dbReference type="ARBA" id="ARBA00023012"/>
    </source>
</evidence>
<evidence type="ECO:0000256" key="3">
    <source>
        <dbReference type="ARBA" id="ARBA00021495"/>
    </source>
</evidence>
<dbReference type="PANTHER" id="PTHR43395:SF8">
    <property type="entry name" value="HISTIDINE KINASE"/>
    <property type="match status" value="1"/>
</dbReference>
<dbReference type="SUPFAM" id="SSF52172">
    <property type="entry name" value="CheY-like"/>
    <property type="match status" value="1"/>
</dbReference>
<dbReference type="Proteomes" id="UP000442695">
    <property type="component" value="Unassembled WGS sequence"/>
</dbReference>
<evidence type="ECO:0000259" key="12">
    <source>
        <dbReference type="PROSITE" id="PS50109"/>
    </source>
</evidence>
<dbReference type="Gene3D" id="2.30.30.40">
    <property type="entry name" value="SH3 Domains"/>
    <property type="match status" value="1"/>
</dbReference>
<dbReference type="InterPro" id="IPR036890">
    <property type="entry name" value="HATPase_C_sf"/>
</dbReference>
<dbReference type="SMART" id="SM00073">
    <property type="entry name" value="HPT"/>
    <property type="match status" value="1"/>
</dbReference>
<evidence type="ECO:0000259" key="13">
    <source>
        <dbReference type="PROSITE" id="PS50110"/>
    </source>
</evidence>
<dbReference type="InterPro" id="IPR008207">
    <property type="entry name" value="Sig_transdc_His_kin_Hpt_dom"/>
</dbReference>
<organism evidence="16 17">
    <name type="scientific">Pseudomonas putida</name>
    <name type="common">Arthrobacter siderocapsulatus</name>
    <dbReference type="NCBI Taxonomy" id="303"/>
    <lineage>
        <taxon>Bacteria</taxon>
        <taxon>Pseudomonadati</taxon>
        <taxon>Pseudomonadota</taxon>
        <taxon>Gammaproteobacteria</taxon>
        <taxon>Pseudomonadales</taxon>
        <taxon>Pseudomonadaceae</taxon>
        <taxon>Pseudomonas</taxon>
    </lineage>
</organism>
<gene>
    <name evidence="16" type="ORF">GN299_15395</name>
</gene>
<dbReference type="FunFam" id="3.30.565.10:FF:000016">
    <property type="entry name" value="Chemotaxis protein CheA, putative"/>
    <property type="match status" value="1"/>
</dbReference>
<feature type="compositionally biased region" description="Polar residues" evidence="11">
    <location>
        <begin position="1138"/>
        <end position="1149"/>
    </location>
</feature>
<keyword evidence="4 10" id="KW-0597">Phosphoprotein</keyword>
<dbReference type="GO" id="GO:0006935">
    <property type="term" value="P:chemotaxis"/>
    <property type="evidence" value="ECO:0007669"/>
    <property type="project" value="InterPro"/>
</dbReference>
<dbReference type="InterPro" id="IPR011006">
    <property type="entry name" value="CheY-like_superfamily"/>
</dbReference>
<comment type="function">
    <text evidence="8">Involved in the transmission of sensory signals from the chemoreceptors to the flagellar motors. CheA is autophosphorylated; it can transfer its phosphate group to either CheB or CheY.</text>
</comment>
<feature type="domain" description="CheW-like" evidence="14">
    <location>
        <begin position="1573"/>
        <end position="1714"/>
    </location>
</feature>
<comment type="catalytic activity">
    <reaction evidence="1">
        <text>ATP + protein L-histidine = ADP + protein N-phospho-L-histidine.</text>
        <dbReference type="EC" id="2.7.13.3"/>
    </reaction>
</comment>
<dbReference type="Gene3D" id="3.30.565.10">
    <property type="entry name" value="Histidine kinase-like ATPase, C-terminal domain"/>
    <property type="match status" value="1"/>
</dbReference>
<protein>
    <recommendedName>
        <fullName evidence="3">Chemotaxis protein CheA</fullName>
        <ecNumber evidence="2">2.7.13.3</ecNumber>
    </recommendedName>
</protein>
<feature type="domain" description="Histidine kinase" evidence="12">
    <location>
        <begin position="1435"/>
        <end position="1571"/>
    </location>
</feature>
<feature type="domain" description="Response regulatory" evidence="13">
    <location>
        <begin position="1737"/>
        <end position="1852"/>
    </location>
</feature>
<feature type="modified residue" description="Phosphohistidine" evidence="9">
    <location>
        <position position="972"/>
    </location>
</feature>
<dbReference type="InterPro" id="IPR051315">
    <property type="entry name" value="Bact_Chemotaxis_CheA"/>
</dbReference>
<keyword evidence="6" id="KW-0418">Kinase</keyword>
<evidence type="ECO:0000256" key="9">
    <source>
        <dbReference type="PROSITE-ProRule" id="PRU00110"/>
    </source>
</evidence>
<feature type="region of interest" description="Disordered" evidence="11">
    <location>
        <begin position="1125"/>
        <end position="1186"/>
    </location>
</feature>
<evidence type="ECO:0000259" key="14">
    <source>
        <dbReference type="PROSITE" id="PS50851"/>
    </source>
</evidence>
<dbReference type="EC" id="2.7.13.3" evidence="2"/>
<reference evidence="16 17" key="1">
    <citation type="submission" date="2019-12" db="EMBL/GenBank/DDBJ databases">
        <authorList>
            <person name="Woiski C."/>
        </authorList>
    </citation>
    <scope>NUCLEOTIDE SEQUENCE [LARGE SCALE GENOMIC DNA]</scope>
    <source>
        <strain evidence="16 17">BOE100</strain>
    </source>
</reference>
<dbReference type="RefSeq" id="WP_156859179.1">
    <property type="nucleotide sequence ID" value="NZ_WOWR01000018.1"/>
</dbReference>
<feature type="modified residue" description="Phosphohistidine" evidence="9">
    <location>
        <position position="788"/>
    </location>
</feature>
<dbReference type="Pfam" id="PF01627">
    <property type="entry name" value="Hpt"/>
    <property type="match status" value="1"/>
</dbReference>
<evidence type="ECO:0000256" key="6">
    <source>
        <dbReference type="ARBA" id="ARBA00022777"/>
    </source>
</evidence>
<dbReference type="Pfam" id="PF01584">
    <property type="entry name" value="CheW"/>
    <property type="match status" value="1"/>
</dbReference>
<dbReference type="EMBL" id="WOWR01000018">
    <property type="protein sequence ID" value="KAF0254052.1"/>
    <property type="molecule type" value="Genomic_DNA"/>
</dbReference>
<feature type="region of interest" description="Disordered" evidence="11">
    <location>
        <begin position="1225"/>
        <end position="1246"/>
    </location>
</feature>
<evidence type="ECO:0000256" key="8">
    <source>
        <dbReference type="ARBA" id="ARBA00035100"/>
    </source>
</evidence>
<dbReference type="InterPro" id="IPR036061">
    <property type="entry name" value="CheW-like_dom_sf"/>
</dbReference>
<evidence type="ECO:0000256" key="1">
    <source>
        <dbReference type="ARBA" id="ARBA00000085"/>
    </source>
</evidence>
<dbReference type="PROSITE" id="PS50110">
    <property type="entry name" value="RESPONSE_REGULATORY"/>
    <property type="match status" value="1"/>
</dbReference>
<evidence type="ECO:0000256" key="11">
    <source>
        <dbReference type="SAM" id="MobiDB-lite"/>
    </source>
</evidence>
<evidence type="ECO:0000259" key="15">
    <source>
        <dbReference type="PROSITE" id="PS50894"/>
    </source>
</evidence>
<evidence type="ECO:0000256" key="10">
    <source>
        <dbReference type="PROSITE-ProRule" id="PRU00169"/>
    </source>
</evidence>
<dbReference type="Pfam" id="PF00072">
    <property type="entry name" value="Response_reg"/>
    <property type="match status" value="1"/>
</dbReference>
<feature type="domain" description="HPt" evidence="15">
    <location>
        <begin position="925"/>
        <end position="1029"/>
    </location>
</feature>
<evidence type="ECO:0000313" key="16">
    <source>
        <dbReference type="EMBL" id="KAF0254052.1"/>
    </source>
</evidence>
<keyword evidence="7" id="KW-0902">Two-component regulatory system</keyword>
<comment type="caution">
    <text evidence="16">The sequence shown here is derived from an EMBL/GenBank/DDBJ whole genome shotgun (WGS) entry which is preliminary data.</text>
</comment>
<feature type="compositionally biased region" description="Basic and acidic residues" evidence="11">
    <location>
        <begin position="1225"/>
        <end position="1235"/>
    </location>
</feature>
<dbReference type="Gene3D" id="3.40.50.2300">
    <property type="match status" value="1"/>
</dbReference>
<dbReference type="SMART" id="SM00448">
    <property type="entry name" value="REC"/>
    <property type="match status" value="1"/>
</dbReference>
<keyword evidence="5" id="KW-0808">Transferase</keyword>
<feature type="domain" description="HPt" evidence="15">
    <location>
        <begin position="746"/>
        <end position="845"/>
    </location>
</feature>
<dbReference type="InterPro" id="IPR004358">
    <property type="entry name" value="Sig_transdc_His_kin-like_C"/>
</dbReference>
<dbReference type="GO" id="GO:0000155">
    <property type="term" value="F:phosphorelay sensor kinase activity"/>
    <property type="evidence" value="ECO:0007669"/>
    <property type="project" value="UniProtKB-ARBA"/>
</dbReference>
<feature type="modified residue" description="4-aspartylphosphate" evidence="10">
    <location>
        <position position="1787"/>
    </location>
</feature>
<feature type="compositionally biased region" description="Basic and acidic residues" evidence="11">
    <location>
        <begin position="1170"/>
        <end position="1179"/>
    </location>
</feature>
<evidence type="ECO:0000313" key="17">
    <source>
        <dbReference type="Proteomes" id="UP000442695"/>
    </source>
</evidence>
<dbReference type="CDD" id="cd00088">
    <property type="entry name" value="HPT"/>
    <property type="match status" value="1"/>
</dbReference>
<dbReference type="PRINTS" id="PR00344">
    <property type="entry name" value="BCTRLSENSOR"/>
</dbReference>
<name>A0A7V8EG69_PSEPU</name>